<sequence length="165" mass="18684">MEITLDTKIYDLLQEYPFLEEELIKINPKFKKLKNPILRRTVARVASIKQAAAVGGMDAVELLNALRKRVGQEPVEVEVTKEQESAPSWIAQEPKAILDANELLDSGKNPLAEMSKLLKTLQEGDIILLKSDFKPEPLIEEMRKKGIAVFSQQVGESEFFTYLKK</sequence>
<dbReference type="OrthoDB" id="128918at2"/>
<dbReference type="EMBL" id="FWWZ01000001">
    <property type="protein sequence ID" value="SMC08616.1"/>
    <property type="molecule type" value="Genomic_DNA"/>
</dbReference>
<gene>
    <name evidence="2" type="ORF">SAMN05660197_0373</name>
</gene>
<keyword evidence="3" id="KW-1185">Reference proteome</keyword>
<dbReference type="RefSeq" id="WP_084274888.1">
    <property type="nucleotide sequence ID" value="NZ_AP026671.1"/>
</dbReference>
<reference evidence="3" key="1">
    <citation type="submission" date="2017-04" db="EMBL/GenBank/DDBJ databases">
        <authorList>
            <person name="Varghese N."/>
            <person name="Submissions S."/>
        </authorList>
    </citation>
    <scope>NUCLEOTIDE SEQUENCE [LARGE SCALE GENOMIC DNA]</scope>
    <source>
        <strain evidence="3">DSM 16512</strain>
    </source>
</reference>
<proteinExistence type="predicted"/>
<evidence type="ECO:0000313" key="2">
    <source>
        <dbReference type="EMBL" id="SMC08616.1"/>
    </source>
</evidence>
<organism evidence="2 3">
    <name type="scientific">Nitratiruptor tergarcus DSM 16512</name>
    <dbReference type="NCBI Taxonomy" id="1069081"/>
    <lineage>
        <taxon>Bacteria</taxon>
        <taxon>Pseudomonadati</taxon>
        <taxon>Campylobacterota</taxon>
        <taxon>Epsilonproteobacteria</taxon>
        <taxon>Nautiliales</taxon>
        <taxon>Nitratiruptoraceae</taxon>
        <taxon>Nitratiruptor</taxon>
    </lineage>
</organism>
<name>A0A1W1WQU7_9BACT</name>
<protein>
    <recommendedName>
        <fullName evidence="1">DUF1858 domain-containing protein</fullName>
    </recommendedName>
</protein>
<dbReference type="Gene3D" id="1.10.3910.10">
    <property type="entry name" value="SP0561-like"/>
    <property type="match status" value="1"/>
</dbReference>
<accession>A0A1W1WQU7</accession>
<dbReference type="SUPFAM" id="SSF140683">
    <property type="entry name" value="SP0561-like"/>
    <property type="match status" value="1"/>
</dbReference>
<evidence type="ECO:0000313" key="3">
    <source>
        <dbReference type="Proteomes" id="UP000192602"/>
    </source>
</evidence>
<dbReference type="Pfam" id="PF08984">
    <property type="entry name" value="DUF1858"/>
    <property type="match status" value="1"/>
</dbReference>
<evidence type="ECO:0000259" key="1">
    <source>
        <dbReference type="Pfam" id="PF08984"/>
    </source>
</evidence>
<feature type="domain" description="DUF1858" evidence="1">
    <location>
        <begin position="3"/>
        <end position="62"/>
    </location>
</feature>
<dbReference type="InterPro" id="IPR015077">
    <property type="entry name" value="DUF1858"/>
</dbReference>
<dbReference type="STRING" id="1069081.SAMN05660197_0373"/>
<dbReference type="InterPro" id="IPR038062">
    <property type="entry name" value="ScdA-like_N_sf"/>
</dbReference>
<dbReference type="AlphaFoldDB" id="A0A1W1WQU7"/>
<dbReference type="Proteomes" id="UP000192602">
    <property type="component" value="Unassembled WGS sequence"/>
</dbReference>